<evidence type="ECO:0000256" key="6">
    <source>
        <dbReference type="RuleBase" id="RU363053"/>
    </source>
</evidence>
<evidence type="ECO:0000256" key="2">
    <source>
        <dbReference type="ARBA" id="ARBA00006824"/>
    </source>
</evidence>
<reference evidence="7" key="5">
    <citation type="submission" date="2025-09" db="UniProtKB">
        <authorList>
            <consortium name="Ensembl"/>
        </authorList>
    </citation>
    <scope>IDENTIFICATION</scope>
</reference>
<dbReference type="GO" id="GO:0005739">
    <property type="term" value="C:mitochondrion"/>
    <property type="evidence" value="ECO:0007669"/>
    <property type="project" value="TreeGrafter"/>
</dbReference>
<reference evidence="8" key="1">
    <citation type="journal article" date="2014" name="Science">
        <title>Nonhuman genetics. Genomic basis for the convergent evolution of electric organs.</title>
        <authorList>
            <person name="Gallant J.R."/>
            <person name="Traeger L.L."/>
            <person name="Volkening J.D."/>
            <person name="Moffett H."/>
            <person name="Chen P.H."/>
            <person name="Novina C.D."/>
            <person name="Phillips G.N.Jr."/>
            <person name="Anand R."/>
            <person name="Wells G.B."/>
            <person name="Pinch M."/>
            <person name="Guth R."/>
            <person name="Unguez G.A."/>
            <person name="Albert J.S."/>
            <person name="Zakon H.H."/>
            <person name="Samanta M.P."/>
            <person name="Sussman M.R."/>
        </authorList>
    </citation>
    <scope>NUCLEOTIDE SEQUENCE [LARGE SCALE GENOMIC DNA]</scope>
</reference>
<dbReference type="GeneTree" id="ENSGT00940000165838"/>
<evidence type="ECO:0000256" key="3">
    <source>
        <dbReference type="ARBA" id="ARBA00022692"/>
    </source>
</evidence>
<evidence type="ECO:0000313" key="7">
    <source>
        <dbReference type="Ensembl" id="ENSEEEP00000044952.2"/>
    </source>
</evidence>
<evidence type="ECO:0000256" key="5">
    <source>
        <dbReference type="ARBA" id="ARBA00023136"/>
    </source>
</evidence>
<evidence type="ECO:0000256" key="1">
    <source>
        <dbReference type="ARBA" id="ARBA00004141"/>
    </source>
</evidence>
<dbReference type="Ensembl" id="ENSEEET00000045456.2">
    <property type="protein sequence ID" value="ENSEEEP00000044952.2"/>
    <property type="gene ID" value="ENSEEEG00000021213.2"/>
</dbReference>
<feature type="transmembrane region" description="Helical" evidence="6">
    <location>
        <begin position="81"/>
        <end position="99"/>
    </location>
</feature>
<dbReference type="Proteomes" id="UP000314983">
    <property type="component" value="Chromosome 10"/>
</dbReference>
<keyword evidence="4 6" id="KW-1133">Transmembrane helix</keyword>
<keyword evidence="3 6" id="KW-0812">Transmembrane</keyword>
<comment type="similarity">
    <text evidence="2 6">Belongs to the peroxisomal membrane protein PXMP2/4 family.</text>
</comment>
<comment type="caution">
    <text evidence="6">Lacks conserved residue(s) required for the propagation of feature annotation.</text>
</comment>
<keyword evidence="8" id="KW-1185">Reference proteome</keyword>
<accession>A0A4W4H883</accession>
<evidence type="ECO:0000313" key="8">
    <source>
        <dbReference type="Proteomes" id="UP000314983"/>
    </source>
</evidence>
<organism evidence="7 8">
    <name type="scientific">Electrophorus electricus</name>
    <name type="common">Electric eel</name>
    <name type="synonym">Gymnotus electricus</name>
    <dbReference type="NCBI Taxonomy" id="8005"/>
    <lineage>
        <taxon>Eukaryota</taxon>
        <taxon>Metazoa</taxon>
        <taxon>Chordata</taxon>
        <taxon>Craniata</taxon>
        <taxon>Vertebrata</taxon>
        <taxon>Euteleostomi</taxon>
        <taxon>Actinopterygii</taxon>
        <taxon>Neopterygii</taxon>
        <taxon>Teleostei</taxon>
        <taxon>Ostariophysi</taxon>
        <taxon>Gymnotiformes</taxon>
        <taxon>Gymnotoidei</taxon>
        <taxon>Gymnotidae</taxon>
        <taxon>Electrophorus</taxon>
    </lineage>
</organism>
<proteinExistence type="inferred from homology"/>
<sequence length="107" mass="12378">MNSAWAIFRSYPYISNVVGYTALFATADFIQQTHHFCIDWGQTARVALIGLCFHSNFNYHWLRALERMFPGGRTKRISMKVFLDQLIAAPVTISAFYIGEKVFAFFR</sequence>
<dbReference type="PANTHER" id="PTHR11266:SF28">
    <property type="entry name" value="SI:CH211-120K19.1"/>
    <property type="match status" value="1"/>
</dbReference>
<reference evidence="7" key="4">
    <citation type="submission" date="2025-08" db="UniProtKB">
        <authorList>
            <consortium name="Ensembl"/>
        </authorList>
    </citation>
    <scope>IDENTIFICATION</scope>
</reference>
<dbReference type="InterPro" id="IPR007248">
    <property type="entry name" value="Mpv17_PMP22"/>
</dbReference>
<dbReference type="AlphaFoldDB" id="A0A4W4H883"/>
<name>A0A4W4H883_ELEEL</name>
<keyword evidence="5 6" id="KW-0472">Membrane</keyword>
<reference evidence="8" key="2">
    <citation type="journal article" date="2017" name="Sci. Adv.">
        <title>A tail of two voltages: Proteomic comparison of the three electric organs of the electric eel.</title>
        <authorList>
            <person name="Traeger L.L."/>
            <person name="Sabat G."/>
            <person name="Barrett-Wilt G.A."/>
            <person name="Wells G.B."/>
            <person name="Sussman M.R."/>
        </authorList>
    </citation>
    <scope>NUCLEOTIDE SEQUENCE [LARGE SCALE GENOMIC DNA]</scope>
</reference>
<comment type="subcellular location">
    <subcellularLocation>
        <location evidence="1">Membrane</location>
        <topology evidence="1">Multi-pass membrane protein</topology>
    </subcellularLocation>
</comment>
<dbReference type="STRING" id="8005.ENSEEEP00000044952"/>
<dbReference type="PANTHER" id="PTHR11266">
    <property type="entry name" value="PEROXISOMAL MEMBRANE PROTEIN 2, PXMP2 MPV17"/>
    <property type="match status" value="1"/>
</dbReference>
<dbReference type="OMA" id="YVCAEFS"/>
<dbReference type="GO" id="GO:0061668">
    <property type="term" value="P:mitochondrial ribosome assembly"/>
    <property type="evidence" value="ECO:0007669"/>
    <property type="project" value="TreeGrafter"/>
</dbReference>
<protein>
    <submittedName>
        <fullName evidence="7">Uncharacterized protein</fullName>
    </submittedName>
</protein>
<reference evidence="7" key="3">
    <citation type="submission" date="2020-05" db="EMBL/GenBank/DDBJ databases">
        <title>Electrophorus electricus (electric eel) genome, fEleEle1, primary haplotype.</title>
        <authorList>
            <person name="Myers G."/>
            <person name="Meyer A."/>
            <person name="Fedrigo O."/>
            <person name="Formenti G."/>
            <person name="Rhie A."/>
            <person name="Tracey A."/>
            <person name="Sims Y."/>
            <person name="Jarvis E.D."/>
        </authorList>
    </citation>
    <scope>NUCLEOTIDE SEQUENCE [LARGE SCALE GENOMIC DNA]</scope>
</reference>
<dbReference type="GO" id="GO:0016020">
    <property type="term" value="C:membrane"/>
    <property type="evidence" value="ECO:0007669"/>
    <property type="project" value="UniProtKB-SubCell"/>
</dbReference>
<evidence type="ECO:0000256" key="4">
    <source>
        <dbReference type="ARBA" id="ARBA00022989"/>
    </source>
</evidence>